<proteinExistence type="predicted"/>
<evidence type="ECO:0000313" key="2">
    <source>
        <dbReference type="EMBL" id="EQD38048.1"/>
    </source>
</evidence>
<keyword evidence="2" id="KW-0670">Pyruvate</keyword>
<dbReference type="GO" id="GO:0030976">
    <property type="term" value="F:thiamine pyrophosphate binding"/>
    <property type="evidence" value="ECO:0007669"/>
    <property type="project" value="InterPro"/>
</dbReference>
<reference evidence="2" key="1">
    <citation type="submission" date="2013-08" db="EMBL/GenBank/DDBJ databases">
        <authorList>
            <person name="Mendez C."/>
            <person name="Richter M."/>
            <person name="Ferrer M."/>
            <person name="Sanchez J."/>
        </authorList>
    </citation>
    <scope>NUCLEOTIDE SEQUENCE</scope>
</reference>
<dbReference type="InterPro" id="IPR047211">
    <property type="entry name" value="POXB-like"/>
</dbReference>
<dbReference type="Pfam" id="PF02775">
    <property type="entry name" value="TPP_enzyme_C"/>
    <property type="match status" value="1"/>
</dbReference>
<comment type="caution">
    <text evidence="2">The sequence shown here is derived from an EMBL/GenBank/DDBJ whole genome shotgun (WGS) entry which is preliminary data.</text>
</comment>
<feature type="non-terminal residue" evidence="2">
    <location>
        <position position="1"/>
    </location>
</feature>
<dbReference type="InterPro" id="IPR011766">
    <property type="entry name" value="TPP_enzyme_TPP-bd"/>
</dbReference>
<dbReference type="InterPro" id="IPR029061">
    <property type="entry name" value="THDP-binding"/>
</dbReference>
<reference evidence="2" key="2">
    <citation type="journal article" date="2014" name="ISME J.">
        <title>Microbial stratification in low pH oxic and suboxic macroscopic growths along an acid mine drainage.</title>
        <authorList>
            <person name="Mendez-Garcia C."/>
            <person name="Mesa V."/>
            <person name="Sprenger R.R."/>
            <person name="Richter M."/>
            <person name="Diez M.S."/>
            <person name="Solano J."/>
            <person name="Bargiela R."/>
            <person name="Golyshina O.V."/>
            <person name="Manteca A."/>
            <person name="Ramos J.L."/>
            <person name="Gallego J.R."/>
            <person name="Llorente I."/>
            <person name="Martins Dos Santos V.A."/>
            <person name="Jensen O.N."/>
            <person name="Pelaez A.I."/>
            <person name="Sanchez J."/>
            <person name="Ferrer M."/>
        </authorList>
    </citation>
    <scope>NUCLEOTIDE SEQUENCE</scope>
</reference>
<feature type="domain" description="Thiamine pyrophosphate enzyme TPP-binding" evidence="1">
    <location>
        <begin position="1"/>
        <end position="71"/>
    </location>
</feature>
<organism evidence="2">
    <name type="scientific">mine drainage metagenome</name>
    <dbReference type="NCBI Taxonomy" id="410659"/>
    <lineage>
        <taxon>unclassified sequences</taxon>
        <taxon>metagenomes</taxon>
        <taxon>ecological metagenomes</taxon>
    </lineage>
</organism>
<dbReference type="GO" id="GO:0003824">
    <property type="term" value="F:catalytic activity"/>
    <property type="evidence" value="ECO:0007669"/>
    <property type="project" value="InterPro"/>
</dbReference>
<dbReference type="AlphaFoldDB" id="T0YYC9"/>
<protein>
    <submittedName>
        <fullName evidence="2">Pyruvate dehydrogenase</fullName>
    </submittedName>
</protein>
<name>T0YYC9_9ZZZZ</name>
<gene>
    <name evidence="2" type="ORF">B2A_11644</name>
</gene>
<dbReference type="PANTHER" id="PTHR42981">
    <property type="entry name" value="PYRUVATE DEHYDROGENASE [UBIQUINONE]"/>
    <property type="match status" value="1"/>
</dbReference>
<dbReference type="Gene3D" id="3.40.50.970">
    <property type="match status" value="1"/>
</dbReference>
<dbReference type="PANTHER" id="PTHR42981:SF2">
    <property type="entry name" value="PYRUVATE DEHYDROGENASE [UBIQUINONE]"/>
    <property type="match status" value="1"/>
</dbReference>
<sequence length="118" mass="12575">VVVFRNDSLAFVTIEMQAAGLLDFATSLTNPDFAGIARAAGLLGLSARAPEEVRPMLAEALAHPGPALVEVAVDREELVMPPALQAEMVKGFGLFVLKAVLSGRGSEIEELARANWFR</sequence>
<evidence type="ECO:0000259" key="1">
    <source>
        <dbReference type="Pfam" id="PF02775"/>
    </source>
</evidence>
<accession>T0YYC9</accession>
<dbReference type="EMBL" id="AUZZ01008411">
    <property type="protein sequence ID" value="EQD38048.1"/>
    <property type="molecule type" value="Genomic_DNA"/>
</dbReference>
<dbReference type="SUPFAM" id="SSF52518">
    <property type="entry name" value="Thiamin diphosphate-binding fold (THDP-binding)"/>
    <property type="match status" value="1"/>
</dbReference>